<evidence type="ECO:0000313" key="2">
    <source>
        <dbReference type="Proteomes" id="UP000681720"/>
    </source>
</evidence>
<accession>A0A8S3JL21</accession>
<dbReference type="AlphaFoldDB" id="A0A8S3JL21"/>
<name>A0A8S3JL21_9BILA</name>
<comment type="caution">
    <text evidence="1">The sequence shown here is derived from an EMBL/GenBank/DDBJ whole genome shotgun (WGS) entry which is preliminary data.</text>
</comment>
<dbReference type="Proteomes" id="UP000681720">
    <property type="component" value="Unassembled WGS sequence"/>
</dbReference>
<proteinExistence type="predicted"/>
<dbReference type="EMBL" id="CAJOBJ010364642">
    <property type="protein sequence ID" value="CAF5220281.1"/>
    <property type="molecule type" value="Genomic_DNA"/>
</dbReference>
<reference evidence="1" key="1">
    <citation type="submission" date="2021-02" db="EMBL/GenBank/DDBJ databases">
        <authorList>
            <person name="Nowell W R."/>
        </authorList>
    </citation>
    <scope>NUCLEOTIDE SEQUENCE</scope>
</reference>
<protein>
    <submittedName>
        <fullName evidence="1">Uncharacterized protein</fullName>
    </submittedName>
</protein>
<sequence>MEENTELFETLLCSYPSRRRA</sequence>
<organism evidence="1 2">
    <name type="scientific">Rotaria magnacalcarata</name>
    <dbReference type="NCBI Taxonomy" id="392030"/>
    <lineage>
        <taxon>Eukaryota</taxon>
        <taxon>Metazoa</taxon>
        <taxon>Spiralia</taxon>
        <taxon>Gnathifera</taxon>
        <taxon>Rotifera</taxon>
        <taxon>Eurotatoria</taxon>
        <taxon>Bdelloidea</taxon>
        <taxon>Philodinida</taxon>
        <taxon>Philodinidae</taxon>
        <taxon>Rotaria</taxon>
    </lineage>
</organism>
<feature type="non-terminal residue" evidence="1">
    <location>
        <position position="21"/>
    </location>
</feature>
<gene>
    <name evidence="1" type="ORF">GIL414_LOCUS83931</name>
</gene>
<evidence type="ECO:0000313" key="1">
    <source>
        <dbReference type="EMBL" id="CAF5220281.1"/>
    </source>
</evidence>